<name>A0A8X7N151_9BASI</name>
<dbReference type="EMBL" id="LWDG02000664">
    <property type="protein sequence ID" value="KAE8263351.1"/>
    <property type="molecule type" value="Genomic_DNA"/>
</dbReference>
<evidence type="ECO:0000313" key="1">
    <source>
        <dbReference type="EMBL" id="KAE8263351.1"/>
    </source>
</evidence>
<protein>
    <submittedName>
        <fullName evidence="1">Uncharacterized protein</fullName>
    </submittedName>
</protein>
<gene>
    <name evidence="1" type="ORF">A4X09_0g7253</name>
</gene>
<sequence length="130" mass="14117">MSSQLCGWKGDQATRAAAGTIEVFVTGAGGRFSADVVIHGHRLSGAAEEERVEILVMLMVSWNQDAARGSEPVFEHFRIDLVGGHRQRLKAMAVRANVRETVGVINHHHVQQSTESSTASFLLVHTDSTP</sequence>
<comment type="caution">
    <text evidence="1">The sequence shown here is derived from an EMBL/GenBank/DDBJ whole genome shotgun (WGS) entry which is preliminary data.</text>
</comment>
<reference evidence="1" key="1">
    <citation type="submission" date="2016-04" db="EMBL/GenBank/DDBJ databases">
        <authorList>
            <person name="Nguyen H.D."/>
            <person name="Samba Siva P."/>
            <person name="Cullis J."/>
            <person name="Levesque C.A."/>
            <person name="Hambleton S."/>
        </authorList>
    </citation>
    <scope>NUCLEOTIDE SEQUENCE</scope>
    <source>
        <strain evidence="1">DAOMC 236422</strain>
    </source>
</reference>
<organism evidence="1 2">
    <name type="scientific">Tilletia walkeri</name>
    <dbReference type="NCBI Taxonomy" id="117179"/>
    <lineage>
        <taxon>Eukaryota</taxon>
        <taxon>Fungi</taxon>
        <taxon>Dikarya</taxon>
        <taxon>Basidiomycota</taxon>
        <taxon>Ustilaginomycotina</taxon>
        <taxon>Exobasidiomycetes</taxon>
        <taxon>Tilletiales</taxon>
        <taxon>Tilletiaceae</taxon>
        <taxon>Tilletia</taxon>
    </lineage>
</organism>
<dbReference type="Proteomes" id="UP000078113">
    <property type="component" value="Unassembled WGS sequence"/>
</dbReference>
<evidence type="ECO:0000313" key="2">
    <source>
        <dbReference type="Proteomes" id="UP000078113"/>
    </source>
</evidence>
<accession>A0A8X7N151</accession>
<reference evidence="1" key="2">
    <citation type="journal article" date="2019" name="IMA Fungus">
        <title>Genome sequencing and comparison of five Tilletia species to identify candidate genes for the detection of regulated species infecting wheat.</title>
        <authorList>
            <person name="Nguyen H.D.T."/>
            <person name="Sultana T."/>
            <person name="Kesanakurti P."/>
            <person name="Hambleton S."/>
        </authorList>
    </citation>
    <scope>NUCLEOTIDE SEQUENCE</scope>
    <source>
        <strain evidence="1">DAOMC 236422</strain>
    </source>
</reference>
<dbReference type="AlphaFoldDB" id="A0A8X7N151"/>
<proteinExistence type="predicted"/>
<keyword evidence="2" id="KW-1185">Reference proteome</keyword>